<gene>
    <name evidence="3" type="ORF">CRM94_17080</name>
</gene>
<accession>A0A2A7SAC5</accession>
<evidence type="ECO:0008006" key="5">
    <source>
        <dbReference type="Google" id="ProtNLM"/>
    </source>
</evidence>
<organism evidence="3 4">
    <name type="scientific">Burkholderia gladioli</name>
    <name type="common">Pseudomonas marginata</name>
    <name type="synonym">Phytomonas marginata</name>
    <dbReference type="NCBI Taxonomy" id="28095"/>
    <lineage>
        <taxon>Bacteria</taxon>
        <taxon>Pseudomonadati</taxon>
        <taxon>Pseudomonadota</taxon>
        <taxon>Betaproteobacteria</taxon>
        <taxon>Burkholderiales</taxon>
        <taxon>Burkholderiaceae</taxon>
        <taxon>Burkholderia</taxon>
    </lineage>
</organism>
<feature type="chain" id="PRO_5013332450" description="Pili assembly chaperone" evidence="2">
    <location>
        <begin position="32"/>
        <end position="102"/>
    </location>
</feature>
<reference evidence="4" key="1">
    <citation type="submission" date="2017-09" db="EMBL/GenBank/DDBJ databases">
        <title>FDA dAtabase for Regulatory Grade micrObial Sequences (FDA-ARGOS): Supporting development and validation of Infectious Disease Dx tests.</title>
        <authorList>
            <person name="Minogue T."/>
            <person name="Wolcott M."/>
            <person name="Wasieloski L."/>
            <person name="Aguilar W."/>
            <person name="Moore D."/>
            <person name="Tallon L."/>
            <person name="Sadzewicz L."/>
            <person name="Ott S."/>
            <person name="Zhao X."/>
            <person name="Nagaraj S."/>
            <person name="Vavikolanu K."/>
            <person name="Aluvathingal J."/>
            <person name="Nadendla S."/>
            <person name="Sichtig H."/>
        </authorList>
    </citation>
    <scope>NUCLEOTIDE SEQUENCE [LARGE SCALE GENOMIC DNA]</scope>
    <source>
        <strain evidence="4">FDAARGOS_390</strain>
    </source>
</reference>
<keyword evidence="2" id="KW-0732">Signal</keyword>
<comment type="caution">
    <text evidence="3">The sequence shown here is derived from an EMBL/GenBank/DDBJ whole genome shotgun (WGS) entry which is preliminary data.</text>
</comment>
<feature type="transmembrane region" description="Helical" evidence="1">
    <location>
        <begin position="47"/>
        <end position="70"/>
    </location>
</feature>
<dbReference type="NCBIfam" id="NF041281">
    <property type="entry name" value="TraA_gammapb"/>
    <property type="match status" value="1"/>
</dbReference>
<keyword evidence="1" id="KW-0472">Membrane</keyword>
<dbReference type="Proteomes" id="UP000220629">
    <property type="component" value="Unassembled WGS sequence"/>
</dbReference>
<dbReference type="InterPro" id="IPR059173">
    <property type="entry name" value="TraA_dom"/>
</dbReference>
<evidence type="ECO:0000313" key="3">
    <source>
        <dbReference type="EMBL" id="PEH40506.1"/>
    </source>
</evidence>
<dbReference type="EMBL" id="PDDY01000003">
    <property type="protein sequence ID" value="PEH40506.1"/>
    <property type="molecule type" value="Genomic_DNA"/>
</dbReference>
<protein>
    <recommendedName>
        <fullName evidence="5">Pili assembly chaperone</fullName>
    </recommendedName>
</protein>
<dbReference type="AlphaFoldDB" id="A0A2A7SAC5"/>
<sequence length="102" mass="10172">MRVSHKLAGTKREALGVLVCCAILLPLAAFAGTDTTFNAIVTMVSGWLTGSLGQVLALSGFGIALGAGLLRGSVMGVVSGLGLALSATYGPTVLTGLFTATF</sequence>
<keyword evidence="1" id="KW-0812">Transmembrane</keyword>
<keyword evidence="1" id="KW-1133">Transmembrane helix</keyword>
<evidence type="ECO:0000256" key="2">
    <source>
        <dbReference type="SAM" id="SignalP"/>
    </source>
</evidence>
<evidence type="ECO:0000256" key="1">
    <source>
        <dbReference type="SAM" id="Phobius"/>
    </source>
</evidence>
<proteinExistence type="predicted"/>
<feature type="transmembrane region" description="Helical" evidence="1">
    <location>
        <begin position="77"/>
        <end position="100"/>
    </location>
</feature>
<feature type="signal peptide" evidence="2">
    <location>
        <begin position="1"/>
        <end position="31"/>
    </location>
</feature>
<name>A0A2A7SAC5_BURGA</name>
<evidence type="ECO:0000313" key="4">
    <source>
        <dbReference type="Proteomes" id="UP000220629"/>
    </source>
</evidence>